<reference evidence="2 3" key="1">
    <citation type="submission" date="2021-04" db="EMBL/GenBank/DDBJ databases">
        <title>Chitinophaga sp. nov., isolated from the rhizosphere soil.</title>
        <authorList>
            <person name="He S."/>
        </authorList>
    </citation>
    <scope>NUCLEOTIDE SEQUENCE [LARGE SCALE GENOMIC DNA]</scope>
    <source>
        <strain evidence="2 3">2R12</strain>
    </source>
</reference>
<dbReference type="RefSeq" id="WP_188104238.1">
    <property type="nucleotide sequence ID" value="NZ_JAGTXB010000005.1"/>
</dbReference>
<accession>A0ABS5IZ21</accession>
<evidence type="ECO:0000313" key="3">
    <source>
        <dbReference type="Proteomes" id="UP000676386"/>
    </source>
</evidence>
<dbReference type="EMBL" id="JAGTXB010000005">
    <property type="protein sequence ID" value="MBS0028219.1"/>
    <property type="molecule type" value="Genomic_DNA"/>
</dbReference>
<gene>
    <name evidence="2" type="ORF">KE626_12950</name>
</gene>
<keyword evidence="3" id="KW-1185">Reference proteome</keyword>
<name>A0ABS5IZ21_9BACT</name>
<organism evidence="2 3">
    <name type="scientific">Chitinophaga hostae</name>
    <dbReference type="NCBI Taxonomy" id="2831022"/>
    <lineage>
        <taxon>Bacteria</taxon>
        <taxon>Pseudomonadati</taxon>
        <taxon>Bacteroidota</taxon>
        <taxon>Chitinophagia</taxon>
        <taxon>Chitinophagales</taxon>
        <taxon>Chitinophagaceae</taxon>
        <taxon>Chitinophaga</taxon>
    </lineage>
</organism>
<keyword evidence="1" id="KW-0732">Signal</keyword>
<dbReference type="Proteomes" id="UP000676386">
    <property type="component" value="Unassembled WGS sequence"/>
</dbReference>
<proteinExistence type="predicted"/>
<feature type="chain" id="PRO_5045246021" evidence="1">
    <location>
        <begin position="22"/>
        <end position="159"/>
    </location>
</feature>
<sequence length="159" mass="17904">MLKRHKLSLLMVLLLPFITYAQEGMPVFVRPCGTEILQKEWRKNSIFRGREQAANKAILQRHYMAAPGQLAPPLTLVTLPVVIHIVNEDPDAYSDADVAESIKILNDAFSGKFSYPVRTSRVFDKNKHYLIPPAALAAGDNNLLLSHLKHIHICTVNYC</sequence>
<evidence type="ECO:0000256" key="1">
    <source>
        <dbReference type="SAM" id="SignalP"/>
    </source>
</evidence>
<feature type="signal peptide" evidence="1">
    <location>
        <begin position="1"/>
        <end position="21"/>
    </location>
</feature>
<evidence type="ECO:0000313" key="2">
    <source>
        <dbReference type="EMBL" id="MBS0028219.1"/>
    </source>
</evidence>
<protein>
    <submittedName>
        <fullName evidence="2">Uncharacterized protein</fullName>
    </submittedName>
</protein>
<comment type="caution">
    <text evidence="2">The sequence shown here is derived from an EMBL/GenBank/DDBJ whole genome shotgun (WGS) entry which is preliminary data.</text>
</comment>